<dbReference type="SUPFAM" id="SSF55785">
    <property type="entry name" value="PYP-like sensor domain (PAS domain)"/>
    <property type="match status" value="1"/>
</dbReference>
<reference evidence="2 3" key="1">
    <citation type="journal article" date="2019" name="Nat. Med.">
        <title>A library of human gut bacterial isolates paired with longitudinal multiomics data enables mechanistic microbiome research.</title>
        <authorList>
            <person name="Poyet M."/>
            <person name="Groussin M."/>
            <person name="Gibbons S.M."/>
            <person name="Avila-Pacheco J."/>
            <person name="Jiang X."/>
            <person name="Kearney S.M."/>
            <person name="Perrotta A.R."/>
            <person name="Berdy B."/>
            <person name="Zhao S."/>
            <person name="Lieberman T.D."/>
            <person name="Swanson P.K."/>
            <person name="Smith M."/>
            <person name="Roesemann S."/>
            <person name="Alexander J.E."/>
            <person name="Rich S.A."/>
            <person name="Livny J."/>
            <person name="Vlamakis H."/>
            <person name="Clish C."/>
            <person name="Bullock K."/>
            <person name="Deik A."/>
            <person name="Scott J."/>
            <person name="Pierce K.A."/>
            <person name="Xavier R.J."/>
            <person name="Alm E.J."/>
        </authorList>
    </citation>
    <scope>NUCLEOTIDE SEQUENCE [LARGE SCALE GENOMIC DNA]</scope>
    <source>
        <strain evidence="2 3">BIOML-A1</strain>
    </source>
</reference>
<proteinExistence type="predicted"/>
<dbReference type="Pfam" id="PF08448">
    <property type="entry name" value="PAS_4"/>
    <property type="match status" value="1"/>
</dbReference>
<name>A0A844KMG5_9FIRM</name>
<gene>
    <name evidence="2" type="ORF">GMD30_09320</name>
</gene>
<evidence type="ECO:0000259" key="1">
    <source>
        <dbReference type="Pfam" id="PF08448"/>
    </source>
</evidence>
<dbReference type="Gene3D" id="3.30.450.20">
    <property type="entry name" value="PAS domain"/>
    <property type="match status" value="1"/>
</dbReference>
<protein>
    <submittedName>
        <fullName evidence="2">PAS domain-containing protein</fullName>
    </submittedName>
</protein>
<dbReference type="Proteomes" id="UP000446657">
    <property type="component" value="Unassembled WGS sequence"/>
</dbReference>
<organism evidence="2 3">
    <name type="scientific">Roseburia faecis</name>
    <dbReference type="NCBI Taxonomy" id="301302"/>
    <lineage>
        <taxon>Bacteria</taxon>
        <taxon>Bacillati</taxon>
        <taxon>Bacillota</taxon>
        <taxon>Clostridia</taxon>
        <taxon>Lachnospirales</taxon>
        <taxon>Lachnospiraceae</taxon>
        <taxon>Roseburia</taxon>
    </lineage>
</organism>
<sequence>MEDAPIAFCVIELVFHEDGKGIDLVFRYCNKEMAVLEGVPVEDMLNHSFYEVFPNGDKKWLIPYAEVALNGKQSIIRDYSPEINQNLTIRCFQPEKGYCACILTVDEMAVQS</sequence>
<evidence type="ECO:0000313" key="2">
    <source>
        <dbReference type="EMBL" id="MTR81892.1"/>
    </source>
</evidence>
<dbReference type="AlphaFoldDB" id="A0A844KMG5"/>
<dbReference type="InterPro" id="IPR013656">
    <property type="entry name" value="PAS_4"/>
</dbReference>
<comment type="caution">
    <text evidence="2">The sequence shown here is derived from an EMBL/GenBank/DDBJ whole genome shotgun (WGS) entry which is preliminary data.</text>
</comment>
<dbReference type="InterPro" id="IPR035965">
    <property type="entry name" value="PAS-like_dom_sf"/>
</dbReference>
<dbReference type="RefSeq" id="WP_155176698.1">
    <property type="nucleotide sequence ID" value="NZ_JADMQJ010000016.1"/>
</dbReference>
<accession>A0A844KMG5</accession>
<feature type="domain" description="PAS fold-4" evidence="1">
    <location>
        <begin position="22"/>
        <end position="77"/>
    </location>
</feature>
<evidence type="ECO:0000313" key="3">
    <source>
        <dbReference type="Proteomes" id="UP000446657"/>
    </source>
</evidence>
<dbReference type="EMBL" id="WNAL01000016">
    <property type="protein sequence ID" value="MTR81892.1"/>
    <property type="molecule type" value="Genomic_DNA"/>
</dbReference>